<dbReference type="EMBL" id="HBUF01069103">
    <property type="protein sequence ID" value="CAG6628846.1"/>
    <property type="molecule type" value="Transcribed_RNA"/>
</dbReference>
<name>A0A8D8QBS3_9HEMI</name>
<feature type="compositionally biased region" description="Basic residues" evidence="1">
    <location>
        <begin position="32"/>
        <end position="46"/>
    </location>
</feature>
<accession>A0A8D8QBS3</accession>
<feature type="compositionally biased region" description="Low complexity" evidence="1">
    <location>
        <begin position="47"/>
        <end position="59"/>
    </location>
</feature>
<evidence type="ECO:0000256" key="1">
    <source>
        <dbReference type="SAM" id="MobiDB-lite"/>
    </source>
</evidence>
<feature type="region of interest" description="Disordered" evidence="1">
    <location>
        <begin position="16"/>
        <end position="135"/>
    </location>
</feature>
<sequence>MFNFEVRDLESAHSGILPRDLSLPPTPLSLRHLSRTHSHSMPRAHTHSTSVSRTHSVTSQLSVQSLYIPRKGGRMARGSSTAWGGDTIRVSSHRSQSQRWGAGDSNTIRNGTQSSQWTDRKGSTDSRATFTYVGE</sequence>
<proteinExistence type="predicted"/>
<evidence type="ECO:0000313" key="2">
    <source>
        <dbReference type="EMBL" id="CAG6628846.1"/>
    </source>
</evidence>
<reference evidence="2" key="1">
    <citation type="submission" date="2021-05" db="EMBL/GenBank/DDBJ databases">
        <authorList>
            <person name="Alioto T."/>
            <person name="Alioto T."/>
            <person name="Gomez Garrido J."/>
        </authorList>
    </citation>
    <scope>NUCLEOTIDE SEQUENCE</scope>
</reference>
<dbReference type="AlphaFoldDB" id="A0A8D8QBS3"/>
<feature type="compositionally biased region" description="Polar residues" evidence="1">
    <location>
        <begin position="89"/>
        <end position="117"/>
    </location>
</feature>
<protein>
    <submittedName>
        <fullName evidence="2">Uncharacterized protein</fullName>
    </submittedName>
</protein>
<organism evidence="2">
    <name type="scientific">Cacopsylla melanoneura</name>
    <dbReference type="NCBI Taxonomy" id="428564"/>
    <lineage>
        <taxon>Eukaryota</taxon>
        <taxon>Metazoa</taxon>
        <taxon>Ecdysozoa</taxon>
        <taxon>Arthropoda</taxon>
        <taxon>Hexapoda</taxon>
        <taxon>Insecta</taxon>
        <taxon>Pterygota</taxon>
        <taxon>Neoptera</taxon>
        <taxon>Paraneoptera</taxon>
        <taxon>Hemiptera</taxon>
        <taxon>Sternorrhyncha</taxon>
        <taxon>Psylloidea</taxon>
        <taxon>Psyllidae</taxon>
        <taxon>Psyllinae</taxon>
        <taxon>Cacopsylla</taxon>
    </lineage>
</organism>